<accession>A0A1W6CW71</accession>
<dbReference type="PANTHER" id="PTHR30188">
    <property type="entry name" value="ABC TRANSPORTER PERMEASE PROTEIN-RELATED"/>
    <property type="match status" value="1"/>
</dbReference>
<evidence type="ECO:0000313" key="3">
    <source>
        <dbReference type="EMBL" id="ARJ69096.1"/>
    </source>
</evidence>
<feature type="transmembrane region" description="Helical" evidence="2">
    <location>
        <begin position="303"/>
        <end position="327"/>
    </location>
</feature>
<sequence>MTRDQPHRGALPQGNDPLTIRRAGDRIALAGRLGIAALPAPASLAGAAEADLSGLTGLDTAGAWLLDDLRRRGMRLTGLPDRFAPLLAAVAKAVPEIPPPPSRRMRLRDLVEGLGRWVVGAGAGAAGLVEYLGRFLAALGRTVLHPQRFPLTALAHHAQQVGLDAVPIVATISFLIGVVLAYQGAFQLRAFGAEIFTVDLVGIAVLREMAILLTAIVVAGRTGAAFTAAIGAMKMREEIDAMRTLDLDPDTALILPRVLALVLMMPILALIADIAGLLGGAVMSWGALDISPAMFMARLRDNVAVQHVLVGLVKAPVFGLLIGIIGCRGGMQVGGDTESLGRLTSGSVVGAIFAVILADAGFSIFFAQVGW</sequence>
<reference evidence="3 4" key="1">
    <citation type="submission" date="2017-03" db="EMBL/GenBank/DDBJ databases">
        <title>Genome sequence of Paracoccus contaminans isolated from a water microcosm.</title>
        <authorList>
            <person name="Aurass P."/>
            <person name="Karste S."/>
            <person name="Trost E."/>
            <person name="Glaeser S.P."/>
            <person name="Kaempfer P."/>
            <person name="Flieger A."/>
        </authorList>
    </citation>
    <scope>NUCLEOTIDE SEQUENCE [LARGE SCALE GENOMIC DNA]</scope>
    <source>
        <strain evidence="4">RKI 16-01929T\LMG 29738T\CCM 8701T\CIP 111112T</strain>
    </source>
</reference>
<feature type="transmembrane region" description="Helical" evidence="2">
    <location>
        <begin position="348"/>
        <end position="369"/>
    </location>
</feature>
<dbReference type="NCBIfam" id="TIGR00056">
    <property type="entry name" value="MlaE family lipid ABC transporter permease subunit"/>
    <property type="match status" value="1"/>
</dbReference>
<proteinExistence type="inferred from homology"/>
<feature type="transmembrane region" description="Helical" evidence="2">
    <location>
        <begin position="212"/>
        <end position="233"/>
    </location>
</feature>
<gene>
    <name evidence="3" type="ORF">B0A89_05105</name>
</gene>
<feature type="transmembrane region" description="Helical" evidence="2">
    <location>
        <begin position="254"/>
        <end position="283"/>
    </location>
</feature>
<organism evidence="3 4">
    <name type="scientific">Paracoccus contaminans</name>
    <dbReference type="NCBI Taxonomy" id="1945662"/>
    <lineage>
        <taxon>Bacteria</taxon>
        <taxon>Pseudomonadati</taxon>
        <taxon>Pseudomonadota</taxon>
        <taxon>Alphaproteobacteria</taxon>
        <taxon>Rhodobacterales</taxon>
        <taxon>Paracoccaceae</taxon>
        <taxon>Paracoccus</taxon>
    </lineage>
</organism>
<name>A0A1W6CW71_9RHOB</name>
<dbReference type="InterPro" id="IPR030802">
    <property type="entry name" value="Permease_MalE"/>
</dbReference>
<comment type="function">
    <text evidence="1">Could be part of an ABC transporter complex.</text>
</comment>
<keyword evidence="4" id="KW-1185">Reference proteome</keyword>
<dbReference type="KEGG" id="pcon:B0A89_05105"/>
<keyword evidence="2" id="KW-0472">Membrane</keyword>
<protein>
    <submittedName>
        <fullName evidence="3">ABC transporter permease</fullName>
    </submittedName>
</protein>
<keyword evidence="2" id="KW-1003">Cell membrane</keyword>
<dbReference type="OrthoDB" id="9805022at2"/>
<dbReference type="Proteomes" id="UP000193017">
    <property type="component" value="Chromosome"/>
</dbReference>
<feature type="transmembrane region" description="Helical" evidence="2">
    <location>
        <begin position="114"/>
        <end position="137"/>
    </location>
</feature>
<evidence type="ECO:0000256" key="1">
    <source>
        <dbReference type="ARBA" id="ARBA00003787"/>
    </source>
</evidence>
<dbReference type="AlphaFoldDB" id="A0A1W6CW71"/>
<dbReference type="InterPro" id="IPR003453">
    <property type="entry name" value="ABC_MlaE_roteobac"/>
</dbReference>
<evidence type="ECO:0000256" key="2">
    <source>
        <dbReference type="RuleBase" id="RU362044"/>
    </source>
</evidence>
<dbReference type="GO" id="GO:0005548">
    <property type="term" value="F:phospholipid transporter activity"/>
    <property type="evidence" value="ECO:0007669"/>
    <property type="project" value="TreeGrafter"/>
</dbReference>
<feature type="transmembrane region" description="Helical" evidence="2">
    <location>
        <begin position="157"/>
        <end position="181"/>
    </location>
</feature>
<keyword evidence="2" id="KW-0997">Cell inner membrane</keyword>
<dbReference type="GO" id="GO:0043190">
    <property type="term" value="C:ATP-binding cassette (ABC) transporter complex"/>
    <property type="evidence" value="ECO:0007669"/>
    <property type="project" value="InterPro"/>
</dbReference>
<dbReference type="STRING" id="1945662.B0A89_05105"/>
<keyword evidence="2" id="KW-1133">Transmembrane helix</keyword>
<dbReference type="EMBL" id="CP020612">
    <property type="protein sequence ID" value="ARJ69096.1"/>
    <property type="molecule type" value="Genomic_DNA"/>
</dbReference>
<dbReference type="Pfam" id="PF02405">
    <property type="entry name" value="MlaE"/>
    <property type="match status" value="1"/>
</dbReference>
<evidence type="ECO:0000313" key="4">
    <source>
        <dbReference type="Proteomes" id="UP000193017"/>
    </source>
</evidence>
<comment type="subcellular location">
    <subcellularLocation>
        <location evidence="2">Cell inner membrane</location>
        <topology evidence="2">Multi-pass membrane protein</topology>
    </subcellularLocation>
</comment>
<keyword evidence="2" id="KW-0812">Transmembrane</keyword>
<feature type="transmembrane region" description="Helical" evidence="2">
    <location>
        <begin position="188"/>
        <end position="206"/>
    </location>
</feature>
<dbReference type="RefSeq" id="WP_085377213.1">
    <property type="nucleotide sequence ID" value="NZ_CP020612.1"/>
</dbReference>
<comment type="similarity">
    <text evidence="2">Belongs to the MlaE permease family.</text>
</comment>
<dbReference type="PANTHER" id="PTHR30188:SF3">
    <property type="entry name" value="ABC TRANSPORTER PERMEASE"/>
    <property type="match status" value="1"/>
</dbReference>